<evidence type="ECO:0000313" key="1">
    <source>
        <dbReference type="EMBL" id="AGH44387.1"/>
    </source>
</evidence>
<protein>
    <recommendedName>
        <fullName evidence="3">Transposase</fullName>
    </recommendedName>
</protein>
<dbReference type="eggNOG" id="COG1943">
    <property type="taxonomic scope" value="Bacteria"/>
</dbReference>
<name>M4S105_9ALTE</name>
<dbReference type="STRING" id="1129794.C427_2278"/>
<evidence type="ECO:0000313" key="2">
    <source>
        <dbReference type="Proteomes" id="UP000011864"/>
    </source>
</evidence>
<accession>M4S105</accession>
<dbReference type="PATRIC" id="fig|1129794.4.peg.2255"/>
<dbReference type="Proteomes" id="UP000011864">
    <property type="component" value="Chromosome"/>
</dbReference>
<evidence type="ECO:0008006" key="3">
    <source>
        <dbReference type="Google" id="ProtNLM"/>
    </source>
</evidence>
<dbReference type="EMBL" id="CP003837">
    <property type="protein sequence ID" value="AGH44387.1"/>
    <property type="molecule type" value="Genomic_DNA"/>
</dbReference>
<sequence>MAHVDLNPIRAKMAKTSETSNHTSIQKRTNAIQQNKRQPHKLLPLVGNPRQDMPQGIAFSLQDYCELVDTTGRIIRADKAGAINSAQSSILSRLGLSEEQWITLTTEFEQHFCYAVGAEQMMKKFKTHTHRKPIGGVRQAKRLLS</sequence>
<reference evidence="1 2" key="1">
    <citation type="journal article" date="2013" name="Genome Announc.">
        <title>Complete Genome Sequence of Glaciecola psychrophila Strain 170T.</title>
        <authorList>
            <person name="Yin J."/>
            <person name="Chen J."/>
            <person name="Liu G."/>
            <person name="Yu Y."/>
            <person name="Song L."/>
            <person name="Wang X."/>
            <person name="Qu X."/>
        </authorList>
    </citation>
    <scope>NUCLEOTIDE SEQUENCE [LARGE SCALE GENOMIC DNA]</scope>
    <source>
        <strain evidence="1 2">170</strain>
    </source>
</reference>
<organism evidence="1 2">
    <name type="scientific">Paraglaciecola psychrophila 170</name>
    <dbReference type="NCBI Taxonomy" id="1129794"/>
    <lineage>
        <taxon>Bacteria</taxon>
        <taxon>Pseudomonadati</taxon>
        <taxon>Pseudomonadota</taxon>
        <taxon>Gammaproteobacteria</taxon>
        <taxon>Alteromonadales</taxon>
        <taxon>Alteromonadaceae</taxon>
        <taxon>Paraglaciecola</taxon>
    </lineage>
</organism>
<dbReference type="HOGENOM" id="CLU_053827_2_1_6"/>
<dbReference type="AlphaFoldDB" id="M4S105"/>
<proteinExistence type="predicted"/>
<dbReference type="PANTHER" id="PTHR34322:SF2">
    <property type="entry name" value="TRANSPOSASE IS200-LIKE DOMAIN-CONTAINING PROTEIN"/>
    <property type="match status" value="1"/>
</dbReference>
<gene>
    <name evidence="1" type="ORF">C427_2278</name>
</gene>
<dbReference type="PANTHER" id="PTHR34322">
    <property type="entry name" value="TRANSPOSASE, Y1_TNP DOMAIN-CONTAINING"/>
    <property type="match status" value="1"/>
</dbReference>
<keyword evidence="2" id="KW-1185">Reference proteome</keyword>
<dbReference type="KEGG" id="gps:C427_2278"/>